<dbReference type="EMBL" id="BAVZ01000009">
    <property type="protein sequence ID" value="GAF08962.1"/>
    <property type="molecule type" value="Genomic_DNA"/>
</dbReference>
<evidence type="ECO:0008006" key="4">
    <source>
        <dbReference type="Google" id="ProtNLM"/>
    </source>
</evidence>
<keyword evidence="1" id="KW-0472">Membrane</keyword>
<protein>
    <recommendedName>
        <fullName evidence="4">DUF2627 domain-containing protein</fullName>
    </recommendedName>
</protein>
<name>W7YKC3_9BACL</name>
<evidence type="ECO:0000256" key="1">
    <source>
        <dbReference type="SAM" id="Phobius"/>
    </source>
</evidence>
<sequence>MIGQRGKDMKLLISRFIAIIILVVFGLLAMTGFLMIKDAVFAYISAHGDTSIVSPKFEWLHFSEGLVLFLIGMSFLGGWILFRDRKKNYVGPRFKEKRKPKPPLQSS</sequence>
<dbReference type="InterPro" id="IPR020138">
    <property type="entry name" value="Uncharacterised_YqzF"/>
</dbReference>
<dbReference type="Proteomes" id="UP000019364">
    <property type="component" value="Unassembled WGS sequence"/>
</dbReference>
<dbReference type="AlphaFoldDB" id="W7YKC3"/>
<keyword evidence="1" id="KW-1133">Transmembrane helix</keyword>
<gene>
    <name evidence="2" type="ORF">JCM16418_3073</name>
</gene>
<accession>W7YKC3</accession>
<keyword evidence="3" id="KW-1185">Reference proteome</keyword>
<dbReference type="Pfam" id="PF11118">
    <property type="entry name" value="DUF2627"/>
    <property type="match status" value="1"/>
</dbReference>
<evidence type="ECO:0000313" key="2">
    <source>
        <dbReference type="EMBL" id="GAF08962.1"/>
    </source>
</evidence>
<keyword evidence="1" id="KW-0812">Transmembrane</keyword>
<evidence type="ECO:0000313" key="3">
    <source>
        <dbReference type="Proteomes" id="UP000019364"/>
    </source>
</evidence>
<feature type="transmembrane region" description="Helical" evidence="1">
    <location>
        <begin position="12"/>
        <end position="36"/>
    </location>
</feature>
<organism evidence="2 3">
    <name type="scientific">Paenibacillus pini JCM 16418</name>
    <dbReference type="NCBI Taxonomy" id="1236976"/>
    <lineage>
        <taxon>Bacteria</taxon>
        <taxon>Bacillati</taxon>
        <taxon>Bacillota</taxon>
        <taxon>Bacilli</taxon>
        <taxon>Bacillales</taxon>
        <taxon>Paenibacillaceae</taxon>
        <taxon>Paenibacillus</taxon>
    </lineage>
</organism>
<feature type="transmembrane region" description="Helical" evidence="1">
    <location>
        <begin position="59"/>
        <end position="82"/>
    </location>
</feature>
<dbReference type="eggNOG" id="ENOG5032ZXQ">
    <property type="taxonomic scope" value="Bacteria"/>
</dbReference>
<proteinExistence type="predicted"/>
<reference evidence="2 3" key="1">
    <citation type="journal article" date="2014" name="Genome Announc.">
        <title>Draft Genome Sequence of Paenibacillus pini JCM 16418T, Isolated from the Rhizosphere of Pine Tree.</title>
        <authorList>
            <person name="Yuki M."/>
            <person name="Oshima K."/>
            <person name="Suda W."/>
            <person name="Oshida Y."/>
            <person name="Kitamura K."/>
            <person name="Iida Y."/>
            <person name="Hattori M."/>
            <person name="Ohkuma M."/>
        </authorList>
    </citation>
    <scope>NUCLEOTIDE SEQUENCE [LARGE SCALE GENOMIC DNA]</scope>
    <source>
        <strain evidence="2 3">JCM 16418</strain>
    </source>
</reference>
<comment type="caution">
    <text evidence="2">The sequence shown here is derived from an EMBL/GenBank/DDBJ whole genome shotgun (WGS) entry which is preliminary data.</text>
</comment>
<dbReference type="STRING" id="1236976.JCM16418_3073"/>